<name>A0A7J7EED3_DICBM</name>
<feature type="domain" description="SRCR" evidence="11">
    <location>
        <begin position="295"/>
        <end position="395"/>
    </location>
</feature>
<dbReference type="Gene3D" id="3.10.250.10">
    <property type="entry name" value="SRCR-like domain"/>
    <property type="match status" value="5"/>
</dbReference>
<feature type="disulfide bond" evidence="9">
    <location>
        <begin position="333"/>
        <end position="394"/>
    </location>
</feature>
<feature type="compositionally biased region" description="Low complexity" evidence="10">
    <location>
        <begin position="938"/>
        <end position="964"/>
    </location>
</feature>
<feature type="disulfide bond" evidence="9">
    <location>
        <begin position="470"/>
        <end position="480"/>
    </location>
</feature>
<proteinExistence type="predicted"/>
<keyword evidence="1" id="KW-0732">Signal</keyword>
<keyword evidence="4" id="KW-0675">Receptor</keyword>
<dbReference type="FunFam" id="3.10.250.10:FF:000007">
    <property type="entry name" value="Soluble scavenger receptor cysteine-rich domain-containing protein SSC5D"/>
    <property type="match status" value="5"/>
</dbReference>
<evidence type="ECO:0000256" key="1">
    <source>
        <dbReference type="ARBA" id="ARBA00022729"/>
    </source>
</evidence>
<feature type="compositionally biased region" description="Basic residues" evidence="10">
    <location>
        <begin position="161"/>
        <end position="172"/>
    </location>
</feature>
<feature type="disulfide bond" evidence="9">
    <location>
        <begin position="364"/>
        <end position="374"/>
    </location>
</feature>
<feature type="compositionally biased region" description="Polar residues" evidence="10">
    <location>
        <begin position="647"/>
        <end position="663"/>
    </location>
</feature>
<keyword evidence="3 9" id="KW-1015">Disulfide bond</keyword>
<evidence type="ECO:0000256" key="6">
    <source>
        <dbReference type="ARBA" id="ARBA00058074"/>
    </source>
</evidence>
<feature type="compositionally biased region" description="Low complexity" evidence="10">
    <location>
        <begin position="990"/>
        <end position="1001"/>
    </location>
</feature>
<feature type="region of interest" description="Disordered" evidence="10">
    <location>
        <begin position="847"/>
        <end position="1195"/>
    </location>
</feature>
<feature type="disulfide bond" evidence="9">
    <location>
        <begin position="320"/>
        <end position="384"/>
    </location>
</feature>
<feature type="compositionally biased region" description="Basic residues" evidence="10">
    <location>
        <begin position="559"/>
        <end position="570"/>
    </location>
</feature>
<feature type="compositionally biased region" description="Low complexity" evidence="10">
    <location>
        <begin position="1439"/>
        <end position="1448"/>
    </location>
</feature>
<feature type="compositionally biased region" description="Polar residues" evidence="10">
    <location>
        <begin position="1252"/>
        <end position="1282"/>
    </location>
</feature>
<feature type="region of interest" description="Disordered" evidence="10">
    <location>
        <begin position="527"/>
        <end position="711"/>
    </location>
</feature>
<comment type="subunit">
    <text evidence="7">Interacts with LGALS1 and laminin.</text>
</comment>
<reference evidence="12 13" key="1">
    <citation type="journal article" date="2020" name="Mol. Biol. Evol.">
        <title>Interspecific Gene Flow and the Evolution of Specialization in Black and White Rhinoceros.</title>
        <authorList>
            <person name="Moodley Y."/>
            <person name="Westbury M.V."/>
            <person name="Russo I.M."/>
            <person name="Gopalakrishnan S."/>
            <person name="Rakotoarivelo A."/>
            <person name="Olsen R.A."/>
            <person name="Prost S."/>
            <person name="Tunstall T."/>
            <person name="Ryder O.A."/>
            <person name="Dalen L."/>
            <person name="Bruford M.W."/>
        </authorList>
    </citation>
    <scope>NUCLEOTIDE SEQUENCE [LARGE SCALE GENOMIC DNA]</scope>
    <source>
        <strain evidence="12">SBR-YM</strain>
        <tissue evidence="12">Skin</tissue>
    </source>
</reference>
<evidence type="ECO:0000256" key="2">
    <source>
        <dbReference type="ARBA" id="ARBA00022737"/>
    </source>
</evidence>
<feature type="domain" description="SRCR" evidence="11">
    <location>
        <begin position="9"/>
        <end position="109"/>
    </location>
</feature>
<dbReference type="SUPFAM" id="SSF56487">
    <property type="entry name" value="SRCR-like"/>
    <property type="match status" value="5"/>
</dbReference>
<feature type="disulfide bond" evidence="9">
    <location>
        <begin position="227"/>
        <end position="288"/>
    </location>
</feature>
<feature type="disulfide bond" evidence="9">
    <location>
        <begin position="78"/>
        <end position="88"/>
    </location>
</feature>
<feature type="disulfide bond" evidence="9">
    <location>
        <begin position="258"/>
        <end position="268"/>
    </location>
</feature>
<sequence>MGIQAVERLRLADGPHGCAGRLEVWHGGRWGTVCDDGWDLRDAAVACRELGCGGALAAPGGAFFGEGAGPVWLSELACRGSEGQLGLCPHRGWKAHICSHEEDAGVVCAGQRVATWRDRDDPPSILDGDSWLGLAGELSPSSEEPPVTHAPRPAGSPQTSSRKKSPRPKQAKSTRAPLLTAGAPRQERLRLVSGPHGCSGRLEVWHGGRWGTVCDDGWDLRDATVACRELGCGGALAAPGGARFGPGSGPVWMDDLGCAGGEQALRDCPRSPWGRSNCDHSEDAGLVCTGPAPRLRLADGPHGCAGRLEVWHGGRWGSVCDDAWDLRDAAVACRELGCGGALAAPGGAFFGEGAGPILLDDLRCRGNETALRFCPSRPWGQHDCHHREDAGAVCDGSPQLRLVAGPSRCSGRLEVWHGGRWGTVCDDSWDLRDSAVVCRELGCGGPRQPDPTAGRFGWGAGPIWLDDVGCVGTEASLFQCPAAPWGKHNCAHNEDVGVACTGTPGLDSISDPFSWSWIPGLGRDPDAWPPGELATKPSVRLTPSVPEQTATKAPGKVPKSTKKWVTKTAKRPTTQPPVMPTTKHARAPGTQMPPDLTSRTTTTLTAEASRRPPSEFTTRLTTEAPHRLTSHITATRTPRTPRERTSKTVATPTTQSPRETTSEAAIKRIPQASMEPSAEIPAEGSPESSKEPAPSPTGSTAGGSGPFRVRLADGPNQCAGRLEVWHAGRWGTVCDDNWDLRDSTVACWELGCGRVRPRVGKTHYGPGTGPIWLDDVGCKGSETSLSDCPAKAWGQHNCDHEEDVGLTCTGTWDSRGWWAGAWSWAVGGPRVAPEVLEGELGVAARTSEMGQKRGHGAQPSPNFSQGYADEEDYPAWTWDPTSGEDLAKGTTAAGPPGHTLSSGSTGRLGASSPATRCLPGTGDKDDREPSRTWDMLSGGALARGTPTAGTPGPTLTTGTTGSPGHPSPAPRLRGDTGSARKLWPQRRLLRPTAPRTAAPAASPAPPALPGTPGPPQTSDSAPPLIPDTALTPEVTSHPPDTLPPSPDPASWMNSDLTRTTSGLTLSAPGATVVPSLTPELSATTPPTLPKELTSDPSAPAVVTHLSPTSELTPESDTTPGWDTTPYPITVPEHSRSPDASTSPHPTTTLHTTMTPHSTMTSHPTTTPHSTVTSHSTMIPHSTHTTTAQPTTTPHPITTPYPAMTLHSTITTQPTMAPDLTSTPMITTKSLLTSLGTELPFPTPAPTVPSLHPQLTSMGAPHPSTSQMLNLESSPASESSLFRSSPAPGMDTPSSEDFKSPRSQSPKLTPPPSQTPHSASDPTMTPDLPLSPVAHPLDQPPSDPLTLRPTPSQSPGPLGPCVAPVPPVRVMACEPPALVELVAAVRDVSGQLQRLTQALEQDQQERQALGLGLNQLLEAARGLGQLGEVVKRLAEVVWSPSTAATTTTTPEEEERPLRGDV</sequence>
<evidence type="ECO:0000256" key="7">
    <source>
        <dbReference type="ARBA" id="ARBA00064153"/>
    </source>
</evidence>
<evidence type="ECO:0000259" key="11">
    <source>
        <dbReference type="PROSITE" id="PS50287"/>
    </source>
</evidence>
<feature type="domain" description="SRCR" evidence="11">
    <location>
        <begin position="709"/>
        <end position="809"/>
    </location>
</feature>
<feature type="compositionally biased region" description="Low complexity" evidence="10">
    <location>
        <begin position="1140"/>
        <end position="1195"/>
    </location>
</feature>
<feature type="region of interest" description="Disordered" evidence="10">
    <location>
        <begin position="1439"/>
        <end position="1460"/>
    </location>
</feature>
<feature type="compositionally biased region" description="Pro residues" evidence="10">
    <location>
        <begin position="1002"/>
        <end position="1015"/>
    </location>
</feature>
<feature type="disulfide bond" evidence="9">
    <location>
        <begin position="34"/>
        <end position="98"/>
    </location>
</feature>
<dbReference type="EMBL" id="JACDTQ010003472">
    <property type="protein sequence ID" value="KAF5914160.1"/>
    <property type="molecule type" value="Genomic_DNA"/>
</dbReference>
<feature type="disulfide bond" evidence="9">
    <location>
        <begin position="734"/>
        <end position="798"/>
    </location>
</feature>
<dbReference type="Pfam" id="PF00530">
    <property type="entry name" value="SRCR"/>
    <property type="match status" value="5"/>
</dbReference>
<feature type="disulfide bond" evidence="9">
    <location>
        <begin position="747"/>
        <end position="808"/>
    </location>
</feature>
<evidence type="ECO:0000256" key="4">
    <source>
        <dbReference type="ARBA" id="ARBA00023170"/>
    </source>
</evidence>
<comment type="function">
    <text evidence="6">Binds to extracellular matrix proteins. Binds to pathogen-associated molecular patterns (PAMPs) present on the cell walls of Gram-positive and Gram-negative bacteria and fungi, behaving as a pattern recognition receptor (PRR). Induces bacterial and fungal aggregation and subsequent inhibition of PAMP-induced cytokine release. Does not possess intrinsic bactericidal activity. May play a role in the innate defense and homeostasis of certain epithelial surfaces.</text>
</comment>
<dbReference type="PROSITE" id="PS00420">
    <property type="entry name" value="SRCR_1"/>
    <property type="match status" value="5"/>
</dbReference>
<feature type="domain" description="SRCR" evidence="11">
    <location>
        <begin position="189"/>
        <end position="289"/>
    </location>
</feature>
<gene>
    <name evidence="12" type="ORF">HPG69_003961</name>
</gene>
<evidence type="ECO:0000256" key="9">
    <source>
        <dbReference type="PROSITE-ProRule" id="PRU00196"/>
    </source>
</evidence>
<feature type="compositionally biased region" description="Polar residues" evidence="10">
    <location>
        <begin position="1051"/>
        <end position="1064"/>
    </location>
</feature>
<feature type="disulfide bond" evidence="9">
    <location>
        <begin position="778"/>
        <end position="788"/>
    </location>
</feature>
<feature type="disulfide bond" evidence="9">
    <location>
        <begin position="47"/>
        <end position="108"/>
    </location>
</feature>
<dbReference type="PRINTS" id="PR00258">
    <property type="entry name" value="SPERACTRCPTR"/>
</dbReference>
<dbReference type="InterPro" id="IPR001190">
    <property type="entry name" value="SRCR"/>
</dbReference>
<evidence type="ECO:0000313" key="12">
    <source>
        <dbReference type="EMBL" id="KAF5914160.1"/>
    </source>
</evidence>
<feature type="compositionally biased region" description="Low complexity" evidence="10">
    <location>
        <begin position="596"/>
        <end position="607"/>
    </location>
</feature>
<protein>
    <recommendedName>
        <fullName evidence="8">Soluble scavenger receptor cysteine-rich domain-containing protein SSC5D</fullName>
    </recommendedName>
</protein>
<dbReference type="PANTHER" id="PTHR19331">
    <property type="entry name" value="SCAVENGER RECEPTOR DOMAIN-CONTAINING"/>
    <property type="match status" value="1"/>
</dbReference>
<comment type="caution">
    <text evidence="9">Lacks conserved residue(s) required for the propagation of feature annotation.</text>
</comment>
<evidence type="ECO:0000256" key="3">
    <source>
        <dbReference type="ARBA" id="ARBA00023157"/>
    </source>
</evidence>
<accession>A0A7J7EED3</accession>
<feature type="disulfide bond" evidence="9">
    <location>
        <begin position="214"/>
        <end position="278"/>
    </location>
</feature>
<keyword evidence="2" id="KW-0677">Repeat</keyword>
<feature type="compositionally biased region" description="Basic and acidic residues" evidence="10">
    <location>
        <begin position="922"/>
        <end position="931"/>
    </location>
</feature>
<dbReference type="SMART" id="SM00202">
    <property type="entry name" value="SR"/>
    <property type="match status" value="5"/>
</dbReference>
<evidence type="ECO:0000256" key="8">
    <source>
        <dbReference type="ARBA" id="ARBA00069168"/>
    </source>
</evidence>
<dbReference type="PROSITE" id="PS50287">
    <property type="entry name" value="SRCR_2"/>
    <property type="match status" value="5"/>
</dbReference>
<evidence type="ECO:0000256" key="5">
    <source>
        <dbReference type="ARBA" id="ARBA00023180"/>
    </source>
</evidence>
<organism evidence="12 13">
    <name type="scientific">Diceros bicornis minor</name>
    <name type="common">South-central black rhinoceros</name>
    <dbReference type="NCBI Taxonomy" id="77932"/>
    <lineage>
        <taxon>Eukaryota</taxon>
        <taxon>Metazoa</taxon>
        <taxon>Chordata</taxon>
        <taxon>Craniata</taxon>
        <taxon>Vertebrata</taxon>
        <taxon>Euteleostomi</taxon>
        <taxon>Mammalia</taxon>
        <taxon>Eutheria</taxon>
        <taxon>Laurasiatheria</taxon>
        <taxon>Perissodactyla</taxon>
        <taxon>Rhinocerotidae</taxon>
        <taxon>Diceros</taxon>
    </lineage>
</organism>
<feature type="domain" description="SRCR" evidence="11">
    <location>
        <begin position="400"/>
        <end position="501"/>
    </location>
</feature>
<dbReference type="GO" id="GO:0016020">
    <property type="term" value="C:membrane"/>
    <property type="evidence" value="ECO:0007669"/>
    <property type="project" value="InterPro"/>
</dbReference>
<keyword evidence="5" id="KW-0325">Glycoprotein</keyword>
<keyword evidence="13" id="KW-1185">Reference proteome</keyword>
<evidence type="ECO:0000256" key="10">
    <source>
        <dbReference type="SAM" id="MobiDB-lite"/>
    </source>
</evidence>
<comment type="caution">
    <text evidence="12">The sequence shown here is derived from an EMBL/GenBank/DDBJ whole genome shotgun (WGS) entry which is preliminary data.</text>
</comment>
<evidence type="ECO:0000313" key="13">
    <source>
        <dbReference type="Proteomes" id="UP000551758"/>
    </source>
</evidence>
<dbReference type="PANTHER" id="PTHR19331:SF487">
    <property type="entry name" value="SOLUBLE SCAVENGER RECEPTOR CYSTEINE-RICH DOMAIN-CONTAINING PROTEIN SSC5D"/>
    <property type="match status" value="1"/>
</dbReference>
<dbReference type="InterPro" id="IPR036772">
    <property type="entry name" value="SRCR-like_dom_sf"/>
</dbReference>
<feature type="region of interest" description="Disordered" evidence="10">
    <location>
        <begin position="118"/>
        <end position="185"/>
    </location>
</feature>
<dbReference type="Proteomes" id="UP000551758">
    <property type="component" value="Unassembled WGS sequence"/>
</dbReference>
<feature type="compositionally biased region" description="Polar residues" evidence="10">
    <location>
        <begin position="1105"/>
        <end position="1121"/>
    </location>
</feature>
<feature type="region of interest" description="Disordered" evidence="10">
    <location>
        <begin position="1239"/>
        <end position="1358"/>
    </location>
</feature>